<proteinExistence type="predicted"/>
<keyword evidence="2" id="KW-1185">Reference proteome</keyword>
<evidence type="ECO:0000313" key="2">
    <source>
        <dbReference type="Proteomes" id="UP001314170"/>
    </source>
</evidence>
<accession>A0AAV1SIC8</accession>
<comment type="caution">
    <text evidence="1">The sequence shown here is derived from an EMBL/GenBank/DDBJ whole genome shotgun (WGS) entry which is preliminary data.</text>
</comment>
<dbReference type="EMBL" id="CAWUPB010001189">
    <property type="protein sequence ID" value="CAK7351755.1"/>
    <property type="molecule type" value="Genomic_DNA"/>
</dbReference>
<dbReference type="Proteomes" id="UP001314170">
    <property type="component" value="Unassembled WGS sequence"/>
</dbReference>
<gene>
    <name evidence="1" type="ORF">DCAF_LOCUS23981</name>
</gene>
<protein>
    <submittedName>
        <fullName evidence="1">Uncharacterized protein</fullName>
    </submittedName>
</protein>
<dbReference type="AlphaFoldDB" id="A0AAV1SIC8"/>
<sequence>MDLAMVLRAIAKATTLQTLLSNGFMEGCAPSSNTLGPLLSSPSTAKHSSMT</sequence>
<organism evidence="1 2">
    <name type="scientific">Dovyalis caffra</name>
    <dbReference type="NCBI Taxonomy" id="77055"/>
    <lineage>
        <taxon>Eukaryota</taxon>
        <taxon>Viridiplantae</taxon>
        <taxon>Streptophyta</taxon>
        <taxon>Embryophyta</taxon>
        <taxon>Tracheophyta</taxon>
        <taxon>Spermatophyta</taxon>
        <taxon>Magnoliopsida</taxon>
        <taxon>eudicotyledons</taxon>
        <taxon>Gunneridae</taxon>
        <taxon>Pentapetalae</taxon>
        <taxon>rosids</taxon>
        <taxon>fabids</taxon>
        <taxon>Malpighiales</taxon>
        <taxon>Salicaceae</taxon>
        <taxon>Flacourtieae</taxon>
        <taxon>Dovyalis</taxon>
    </lineage>
</organism>
<reference evidence="1 2" key="1">
    <citation type="submission" date="2024-01" db="EMBL/GenBank/DDBJ databases">
        <authorList>
            <person name="Waweru B."/>
        </authorList>
    </citation>
    <scope>NUCLEOTIDE SEQUENCE [LARGE SCALE GENOMIC DNA]</scope>
</reference>
<evidence type="ECO:0000313" key="1">
    <source>
        <dbReference type="EMBL" id="CAK7351755.1"/>
    </source>
</evidence>
<name>A0AAV1SIC8_9ROSI</name>